<dbReference type="EMBL" id="CP036267">
    <property type="protein sequence ID" value="QDT34433.1"/>
    <property type="molecule type" value="Genomic_DNA"/>
</dbReference>
<name>A0A517QS44_9PLAN</name>
<organism evidence="2 3">
    <name type="scientific">Thalassoglobus polymorphus</name>
    <dbReference type="NCBI Taxonomy" id="2527994"/>
    <lineage>
        <taxon>Bacteria</taxon>
        <taxon>Pseudomonadati</taxon>
        <taxon>Planctomycetota</taxon>
        <taxon>Planctomycetia</taxon>
        <taxon>Planctomycetales</taxon>
        <taxon>Planctomycetaceae</taxon>
        <taxon>Thalassoglobus</taxon>
    </lineage>
</organism>
<reference evidence="2 3" key="1">
    <citation type="submission" date="2019-02" db="EMBL/GenBank/DDBJ databases">
        <title>Deep-cultivation of Planctomycetes and their phenomic and genomic characterization uncovers novel biology.</title>
        <authorList>
            <person name="Wiegand S."/>
            <person name="Jogler M."/>
            <person name="Boedeker C."/>
            <person name="Pinto D."/>
            <person name="Vollmers J."/>
            <person name="Rivas-Marin E."/>
            <person name="Kohn T."/>
            <person name="Peeters S.H."/>
            <person name="Heuer A."/>
            <person name="Rast P."/>
            <person name="Oberbeckmann S."/>
            <person name="Bunk B."/>
            <person name="Jeske O."/>
            <person name="Meyerdierks A."/>
            <person name="Storesund J.E."/>
            <person name="Kallscheuer N."/>
            <person name="Luecker S."/>
            <person name="Lage O.M."/>
            <person name="Pohl T."/>
            <person name="Merkel B.J."/>
            <person name="Hornburger P."/>
            <person name="Mueller R.-W."/>
            <person name="Bruemmer F."/>
            <person name="Labrenz M."/>
            <person name="Spormann A.M."/>
            <person name="Op den Camp H."/>
            <person name="Overmann J."/>
            <person name="Amann R."/>
            <person name="Jetten M.S.M."/>
            <person name="Mascher T."/>
            <person name="Medema M.H."/>
            <person name="Devos D.P."/>
            <person name="Kaster A.-K."/>
            <person name="Ovreas L."/>
            <person name="Rohde M."/>
            <person name="Galperin M.Y."/>
            <person name="Jogler C."/>
        </authorList>
    </citation>
    <scope>NUCLEOTIDE SEQUENCE [LARGE SCALE GENOMIC DNA]</scope>
    <source>
        <strain evidence="2 3">Mal48</strain>
    </source>
</reference>
<dbReference type="Proteomes" id="UP000315724">
    <property type="component" value="Chromosome"/>
</dbReference>
<dbReference type="InterPro" id="IPR000639">
    <property type="entry name" value="Epox_hydrolase-like"/>
</dbReference>
<protein>
    <submittedName>
        <fullName evidence="2">3-oxoadipate enol-lactonase 2</fullName>
        <ecNumber evidence="2">3.1.1.24</ecNumber>
    </submittedName>
</protein>
<dbReference type="GO" id="GO:0047570">
    <property type="term" value="F:3-oxoadipate enol-lactonase activity"/>
    <property type="evidence" value="ECO:0007669"/>
    <property type="project" value="UniProtKB-EC"/>
</dbReference>
<keyword evidence="3" id="KW-1185">Reference proteome</keyword>
<feature type="domain" description="AB hydrolase-1" evidence="1">
    <location>
        <begin position="22"/>
        <end position="250"/>
    </location>
</feature>
<dbReference type="AlphaFoldDB" id="A0A517QS44"/>
<dbReference type="KEGG" id="tpol:Mal48_36930"/>
<dbReference type="Gene3D" id="3.40.50.1820">
    <property type="entry name" value="alpha/beta hydrolase"/>
    <property type="match status" value="1"/>
</dbReference>
<accession>A0A517QS44</accession>
<proteinExistence type="predicted"/>
<evidence type="ECO:0000313" key="3">
    <source>
        <dbReference type="Proteomes" id="UP000315724"/>
    </source>
</evidence>
<dbReference type="InterPro" id="IPR029058">
    <property type="entry name" value="AB_hydrolase_fold"/>
</dbReference>
<dbReference type="InterPro" id="IPR000073">
    <property type="entry name" value="AB_hydrolase_1"/>
</dbReference>
<dbReference type="OrthoDB" id="252464at2"/>
<dbReference type="PRINTS" id="PR00111">
    <property type="entry name" value="ABHYDROLASE"/>
</dbReference>
<dbReference type="PANTHER" id="PTHR43798">
    <property type="entry name" value="MONOACYLGLYCEROL LIPASE"/>
    <property type="match status" value="1"/>
</dbReference>
<evidence type="ECO:0000313" key="2">
    <source>
        <dbReference type="EMBL" id="QDT34433.1"/>
    </source>
</evidence>
<dbReference type="SUPFAM" id="SSF53474">
    <property type="entry name" value="alpha/beta-Hydrolases"/>
    <property type="match status" value="1"/>
</dbReference>
<keyword evidence="2" id="KW-0378">Hydrolase</keyword>
<dbReference type="Pfam" id="PF00561">
    <property type="entry name" value="Abhydrolase_1"/>
    <property type="match status" value="1"/>
</dbReference>
<gene>
    <name evidence="2" type="primary">catD</name>
    <name evidence="2" type="ORF">Mal48_36930</name>
</gene>
<dbReference type="RefSeq" id="WP_145202371.1">
    <property type="nucleotide sequence ID" value="NZ_CP036267.1"/>
</dbReference>
<dbReference type="EC" id="3.1.1.24" evidence="2"/>
<evidence type="ECO:0000259" key="1">
    <source>
        <dbReference type="Pfam" id="PF00561"/>
    </source>
</evidence>
<dbReference type="InterPro" id="IPR050266">
    <property type="entry name" value="AB_hydrolase_sf"/>
</dbReference>
<sequence length="266" mass="29281">MLLTKRVDGQSFNIRIEGAGEPILFVHGFPLDQTMWTNQIDHFSKSLQVIAPDLRGFGESSPAEGTVEMKDFADDLSCILDALEVKEPVHFCGLSMGGYIAWEFIQRYPEKVKSLILCDTKASPDTEEAKASREQTAQQVLAKGPEFLATAMPEKLFSPHTIAENSDAVKQTQSLIRSTNPNSIAAALRGMAVRADMDANLKSIDVPTLVIVGEDDQLTTPDVMKEMAKAIPNAQFVEVQQAGHMSPLEQPEFVNQTIEDFLRSQA</sequence>
<dbReference type="PRINTS" id="PR00412">
    <property type="entry name" value="EPOXHYDRLASE"/>
</dbReference>